<comment type="similarity">
    <text evidence="4">Belongs to the etk/wzc family.</text>
</comment>
<reference evidence="19" key="1">
    <citation type="submission" date="2021-01" db="EMBL/GenBank/DDBJ databases">
        <title>Whole genome shotgun sequence of Sphaerisporangium rufum NBRC 109079.</title>
        <authorList>
            <person name="Komaki H."/>
            <person name="Tamura T."/>
        </authorList>
    </citation>
    <scope>NUCLEOTIDE SEQUENCE</scope>
    <source>
        <strain evidence="19">NBRC 109079</strain>
    </source>
</reference>
<evidence type="ECO:0000256" key="10">
    <source>
        <dbReference type="ARBA" id="ARBA00022741"/>
    </source>
</evidence>
<dbReference type="InterPro" id="IPR005702">
    <property type="entry name" value="Wzc-like_C"/>
</dbReference>
<sequence length="465" mass="49823">MDLISHVRLARRYWFLLLPALLIGAVAAMVVTANTPPSYQASLTLLITGKEESKGNVYSELQAIGLSQQKVQSYANLLMSRRVVGQVLAKDGPGHGVAGVKAEAIPLTSLLRVTVVDGDPARAARLANDLATTFIHTVGEIEHPDRKGRSGVRVTVVDSAQPPAAPISPRPVRNLVVGMLLALIGAYGTLLLRERLDTRIRSLEQLHAVAGAPVLGVIPRERDAERNPLVVRQEGASSRAEAFRALRTNLQFLGVDRRPRALVVTSCLPEEGKTSTATNLAIVFAQAGWRVLLVDADLRRPRVPAYLGIEGAAGLTDVLIGEAALEDVVQPWGEGEPPVAVLPSGQVPANPSELLGSEAMRKLVTRLTAQYDMVIFDSSPLLPVTDAAALSAICDEVLLVCRMGMTRRGHLTRARELLDPVHARTVGTVLNFVPPKADERYGYSAGARYGYESDLSKEPMPAAGG</sequence>
<dbReference type="Pfam" id="PF02706">
    <property type="entry name" value="Wzz"/>
    <property type="match status" value="1"/>
</dbReference>
<dbReference type="FunFam" id="3.40.50.300:FF:000527">
    <property type="entry name" value="Tyrosine-protein kinase etk"/>
    <property type="match status" value="1"/>
</dbReference>
<evidence type="ECO:0000256" key="1">
    <source>
        <dbReference type="ARBA" id="ARBA00004429"/>
    </source>
</evidence>
<keyword evidence="10" id="KW-0547">Nucleotide-binding</keyword>
<dbReference type="PANTHER" id="PTHR32309:SF13">
    <property type="entry name" value="FERRIC ENTEROBACTIN TRANSPORT PROTEIN FEPE"/>
    <property type="match status" value="1"/>
</dbReference>
<comment type="catalytic activity">
    <reaction evidence="16">
        <text>L-tyrosyl-[protein] + ATP = O-phospho-L-tyrosyl-[protein] + ADP + H(+)</text>
        <dbReference type="Rhea" id="RHEA:10596"/>
        <dbReference type="Rhea" id="RHEA-COMP:10136"/>
        <dbReference type="Rhea" id="RHEA-COMP:20101"/>
        <dbReference type="ChEBI" id="CHEBI:15378"/>
        <dbReference type="ChEBI" id="CHEBI:30616"/>
        <dbReference type="ChEBI" id="CHEBI:46858"/>
        <dbReference type="ChEBI" id="CHEBI:61978"/>
        <dbReference type="ChEBI" id="CHEBI:456216"/>
        <dbReference type="EC" id="2.7.10.2"/>
    </reaction>
</comment>
<keyword evidence="7" id="KW-0997">Cell inner membrane</keyword>
<proteinExistence type="inferred from homology"/>
<evidence type="ECO:0000259" key="17">
    <source>
        <dbReference type="Pfam" id="PF02706"/>
    </source>
</evidence>
<dbReference type="Gene3D" id="3.40.50.300">
    <property type="entry name" value="P-loop containing nucleotide triphosphate hydrolases"/>
    <property type="match status" value="1"/>
</dbReference>
<dbReference type="PANTHER" id="PTHR32309">
    <property type="entry name" value="TYROSINE-PROTEIN KINASE"/>
    <property type="match status" value="1"/>
</dbReference>
<evidence type="ECO:0000256" key="16">
    <source>
        <dbReference type="ARBA" id="ARBA00051245"/>
    </source>
</evidence>
<dbReference type="GO" id="GO:0005886">
    <property type="term" value="C:plasma membrane"/>
    <property type="evidence" value="ECO:0007669"/>
    <property type="project" value="UniProtKB-SubCell"/>
</dbReference>
<dbReference type="EC" id="2.7.10.2" evidence="5"/>
<comment type="caution">
    <text evidence="19">The sequence shown here is derived from an EMBL/GenBank/DDBJ whole genome shotgun (WGS) entry which is preliminary data.</text>
</comment>
<keyword evidence="12" id="KW-0067">ATP-binding</keyword>
<accession>A0A919R2W4</accession>
<dbReference type="AlphaFoldDB" id="A0A919R2W4"/>
<evidence type="ECO:0000256" key="13">
    <source>
        <dbReference type="ARBA" id="ARBA00022989"/>
    </source>
</evidence>
<dbReference type="NCBIfam" id="TIGR01007">
    <property type="entry name" value="eps_fam"/>
    <property type="match status" value="1"/>
</dbReference>
<protein>
    <recommendedName>
        <fullName evidence="5">non-specific protein-tyrosine kinase</fullName>
        <ecNumber evidence="5">2.7.10.2</ecNumber>
    </recommendedName>
</protein>
<evidence type="ECO:0000256" key="9">
    <source>
        <dbReference type="ARBA" id="ARBA00022692"/>
    </source>
</evidence>
<evidence type="ECO:0000259" key="18">
    <source>
        <dbReference type="Pfam" id="PF13614"/>
    </source>
</evidence>
<dbReference type="SUPFAM" id="SSF52540">
    <property type="entry name" value="P-loop containing nucleoside triphosphate hydrolases"/>
    <property type="match status" value="1"/>
</dbReference>
<evidence type="ECO:0000256" key="2">
    <source>
        <dbReference type="ARBA" id="ARBA00006683"/>
    </source>
</evidence>
<dbReference type="GO" id="GO:0004715">
    <property type="term" value="F:non-membrane spanning protein tyrosine kinase activity"/>
    <property type="evidence" value="ECO:0007669"/>
    <property type="project" value="UniProtKB-EC"/>
</dbReference>
<keyword evidence="14" id="KW-0472">Membrane</keyword>
<dbReference type="GO" id="GO:0042802">
    <property type="term" value="F:identical protein binding"/>
    <property type="evidence" value="ECO:0007669"/>
    <property type="project" value="UniProtKB-ARBA"/>
</dbReference>
<dbReference type="Proteomes" id="UP000655287">
    <property type="component" value="Unassembled WGS sequence"/>
</dbReference>
<keyword evidence="6" id="KW-1003">Cell membrane</keyword>
<keyword evidence="11" id="KW-0418">Kinase</keyword>
<organism evidence="19 20">
    <name type="scientific">Sphaerisporangium rufum</name>
    <dbReference type="NCBI Taxonomy" id="1381558"/>
    <lineage>
        <taxon>Bacteria</taxon>
        <taxon>Bacillati</taxon>
        <taxon>Actinomycetota</taxon>
        <taxon>Actinomycetes</taxon>
        <taxon>Streptosporangiales</taxon>
        <taxon>Streptosporangiaceae</taxon>
        <taxon>Sphaerisporangium</taxon>
    </lineage>
</organism>
<evidence type="ECO:0000256" key="12">
    <source>
        <dbReference type="ARBA" id="ARBA00022840"/>
    </source>
</evidence>
<name>A0A919R2W4_9ACTN</name>
<evidence type="ECO:0000256" key="14">
    <source>
        <dbReference type="ARBA" id="ARBA00023136"/>
    </source>
</evidence>
<dbReference type="EMBL" id="BOOU01000052">
    <property type="protein sequence ID" value="GII78711.1"/>
    <property type="molecule type" value="Genomic_DNA"/>
</dbReference>
<evidence type="ECO:0000256" key="3">
    <source>
        <dbReference type="ARBA" id="ARBA00007316"/>
    </source>
</evidence>
<keyword evidence="13" id="KW-1133">Transmembrane helix</keyword>
<evidence type="ECO:0000313" key="19">
    <source>
        <dbReference type="EMBL" id="GII78711.1"/>
    </source>
</evidence>
<evidence type="ECO:0000256" key="5">
    <source>
        <dbReference type="ARBA" id="ARBA00011903"/>
    </source>
</evidence>
<keyword evidence="9" id="KW-0812">Transmembrane</keyword>
<evidence type="ECO:0000256" key="6">
    <source>
        <dbReference type="ARBA" id="ARBA00022475"/>
    </source>
</evidence>
<keyword evidence="8" id="KW-0808">Transferase</keyword>
<comment type="similarity">
    <text evidence="3">Belongs to the CpsD/CapB family.</text>
</comment>
<evidence type="ECO:0000256" key="15">
    <source>
        <dbReference type="ARBA" id="ARBA00023137"/>
    </source>
</evidence>
<dbReference type="Pfam" id="PF13614">
    <property type="entry name" value="AAA_31"/>
    <property type="match status" value="1"/>
</dbReference>
<dbReference type="InterPro" id="IPR050445">
    <property type="entry name" value="Bact_polysacc_biosynth/exp"/>
</dbReference>
<feature type="domain" description="Polysaccharide chain length determinant N-terminal" evidence="17">
    <location>
        <begin position="7"/>
        <end position="89"/>
    </location>
</feature>
<dbReference type="CDD" id="cd05387">
    <property type="entry name" value="BY-kinase"/>
    <property type="match status" value="1"/>
</dbReference>
<evidence type="ECO:0000256" key="4">
    <source>
        <dbReference type="ARBA" id="ARBA00008883"/>
    </source>
</evidence>
<dbReference type="GO" id="GO:0005524">
    <property type="term" value="F:ATP binding"/>
    <property type="evidence" value="ECO:0007669"/>
    <property type="project" value="UniProtKB-KW"/>
</dbReference>
<dbReference type="InterPro" id="IPR027417">
    <property type="entry name" value="P-loop_NTPase"/>
</dbReference>
<comment type="similarity">
    <text evidence="2">Belongs to the CpsC/CapA family.</text>
</comment>
<feature type="domain" description="AAA" evidence="18">
    <location>
        <begin position="272"/>
        <end position="402"/>
    </location>
</feature>
<evidence type="ECO:0000313" key="20">
    <source>
        <dbReference type="Proteomes" id="UP000655287"/>
    </source>
</evidence>
<gene>
    <name evidence="19" type="ORF">Sru01_36930</name>
</gene>
<dbReference type="InterPro" id="IPR003856">
    <property type="entry name" value="LPS_length_determ_N"/>
</dbReference>
<comment type="subcellular location">
    <subcellularLocation>
        <location evidence="1">Cell inner membrane</location>
        <topology evidence="1">Multi-pass membrane protein</topology>
    </subcellularLocation>
</comment>
<evidence type="ECO:0000256" key="7">
    <source>
        <dbReference type="ARBA" id="ARBA00022519"/>
    </source>
</evidence>
<dbReference type="InterPro" id="IPR025669">
    <property type="entry name" value="AAA_dom"/>
</dbReference>
<keyword evidence="20" id="KW-1185">Reference proteome</keyword>
<dbReference type="RefSeq" id="WP_203987657.1">
    <property type="nucleotide sequence ID" value="NZ_BOOU01000052.1"/>
</dbReference>
<keyword evidence="15" id="KW-0829">Tyrosine-protein kinase</keyword>
<evidence type="ECO:0000256" key="8">
    <source>
        <dbReference type="ARBA" id="ARBA00022679"/>
    </source>
</evidence>
<evidence type="ECO:0000256" key="11">
    <source>
        <dbReference type="ARBA" id="ARBA00022777"/>
    </source>
</evidence>